<dbReference type="CDD" id="cd00118">
    <property type="entry name" value="LysM"/>
    <property type="match status" value="1"/>
</dbReference>
<dbReference type="EMBL" id="SSTI01000002">
    <property type="protein sequence ID" value="THG41754.1"/>
    <property type="molecule type" value="Genomic_DNA"/>
</dbReference>
<evidence type="ECO:0000256" key="1">
    <source>
        <dbReference type="ARBA" id="ARBA00001947"/>
    </source>
</evidence>
<dbReference type="InterPro" id="IPR018392">
    <property type="entry name" value="LysM"/>
</dbReference>
<evidence type="ECO:0000256" key="2">
    <source>
        <dbReference type="ARBA" id="ARBA00022670"/>
    </source>
</evidence>
<evidence type="ECO:0000256" key="5">
    <source>
        <dbReference type="ARBA" id="ARBA00022833"/>
    </source>
</evidence>
<accession>A0ABY2QKX6</accession>
<evidence type="ECO:0000313" key="8">
    <source>
        <dbReference type="EMBL" id="THG41754.1"/>
    </source>
</evidence>
<evidence type="ECO:0000256" key="4">
    <source>
        <dbReference type="ARBA" id="ARBA00022801"/>
    </source>
</evidence>
<protein>
    <submittedName>
        <fullName evidence="8">Peptidase M48 Ste24p</fullName>
    </submittedName>
</protein>
<dbReference type="CDD" id="cd07324">
    <property type="entry name" value="M48C_Oma1-like"/>
    <property type="match status" value="1"/>
</dbReference>
<keyword evidence="5" id="KW-0862">Zinc</keyword>
<dbReference type="InterPro" id="IPR036779">
    <property type="entry name" value="LysM_dom_sf"/>
</dbReference>
<dbReference type="InterPro" id="IPR001915">
    <property type="entry name" value="Peptidase_M48"/>
</dbReference>
<dbReference type="Proteomes" id="UP000308038">
    <property type="component" value="Unassembled WGS sequence"/>
</dbReference>
<keyword evidence="6" id="KW-0482">Metalloprotease</keyword>
<evidence type="ECO:0000259" key="7">
    <source>
        <dbReference type="PROSITE" id="PS51782"/>
    </source>
</evidence>
<dbReference type="PANTHER" id="PTHR22726:SF1">
    <property type="entry name" value="METALLOENDOPEPTIDASE OMA1, MITOCHONDRIAL"/>
    <property type="match status" value="1"/>
</dbReference>
<keyword evidence="4" id="KW-0378">Hydrolase</keyword>
<dbReference type="Gene3D" id="3.10.350.10">
    <property type="entry name" value="LysM domain"/>
    <property type="match status" value="1"/>
</dbReference>
<evidence type="ECO:0000256" key="6">
    <source>
        <dbReference type="ARBA" id="ARBA00023049"/>
    </source>
</evidence>
<dbReference type="Gene3D" id="3.30.2010.10">
    <property type="entry name" value="Metalloproteases ('zincins'), catalytic domain"/>
    <property type="match status" value="1"/>
</dbReference>
<dbReference type="Pfam" id="PF01435">
    <property type="entry name" value="Peptidase_M48"/>
    <property type="match status" value="1"/>
</dbReference>
<dbReference type="PROSITE" id="PS51782">
    <property type="entry name" value="LYSM"/>
    <property type="match status" value="1"/>
</dbReference>
<reference evidence="8 9" key="1">
    <citation type="submission" date="2019-04" db="EMBL/GenBank/DDBJ databases">
        <title>Microbes associate with the intestines of laboratory mice.</title>
        <authorList>
            <person name="Navarre W."/>
            <person name="Wong E."/>
            <person name="Huang K.C."/>
            <person name="Tropini C."/>
            <person name="Ng K."/>
            <person name="Yu B."/>
        </authorList>
    </citation>
    <scope>NUCLEOTIDE SEQUENCE [LARGE SCALE GENOMIC DNA]</scope>
    <source>
        <strain evidence="8 9">NM83_B4-11</strain>
    </source>
</reference>
<keyword evidence="9" id="KW-1185">Reference proteome</keyword>
<organism evidence="8 9">
    <name type="scientific">Sphingomonas olei</name>
    <dbReference type="NCBI Taxonomy" id="1886787"/>
    <lineage>
        <taxon>Bacteria</taxon>
        <taxon>Pseudomonadati</taxon>
        <taxon>Pseudomonadota</taxon>
        <taxon>Alphaproteobacteria</taxon>
        <taxon>Sphingomonadales</taxon>
        <taxon>Sphingomonadaceae</taxon>
        <taxon>Sphingomonas</taxon>
    </lineage>
</organism>
<comment type="cofactor">
    <cofactor evidence="1">
        <name>Zn(2+)</name>
        <dbReference type="ChEBI" id="CHEBI:29105"/>
    </cofactor>
</comment>
<dbReference type="PANTHER" id="PTHR22726">
    <property type="entry name" value="METALLOENDOPEPTIDASE OMA1"/>
    <property type="match status" value="1"/>
</dbReference>
<keyword evidence="3" id="KW-0479">Metal-binding</keyword>
<keyword evidence="2" id="KW-0645">Protease</keyword>
<evidence type="ECO:0000313" key="9">
    <source>
        <dbReference type="Proteomes" id="UP000308038"/>
    </source>
</evidence>
<dbReference type="Pfam" id="PF01476">
    <property type="entry name" value="LysM"/>
    <property type="match status" value="1"/>
</dbReference>
<dbReference type="InterPro" id="IPR051156">
    <property type="entry name" value="Mito/Outer_Membr_Metalloprot"/>
</dbReference>
<sequence>MAVTIPATVSAQARSISASEKAQGAEANPQLLAEFGGKYDGPQAAYVEQVGKRVAVQSGLSNAQGDFTVALLNSPVENAFAIPGGYVYVTRQLLALMNSEAELASVMGHEVGHVAARHSAGRQRTAGIGSLLAGVVGAVAGNSAIGQLAGAGARNAAQLYTLKYGRDQEYAADALGVRYIAGAGYNPYAAADMLEQLGASTSLNARLAGQQTGTPTWASTHPNSRERVQRARQLAQQTGRAAAPVQQQDVAFLRRLDGMVYDDDPRQGVVNGQTFVHPAMRLRFTSPTGYRIANGSDAVTVAGTGGQAQFKAAAATTDLPAFVAQQFRALGATAAPAAQAGRANGLDYAYSTVRANANGQSVDATVLAYRFPSATYYWTIVTPAGRGIGPFAPLIESVAPITAQDAAKVRGKKLRIVTVKAGDTIDSLSRQMAYTDAQRDRFMTLNGLSDRDTLRPGMLVKVVTEA</sequence>
<proteinExistence type="predicted"/>
<comment type="caution">
    <text evidence="8">The sequence shown here is derived from an EMBL/GenBank/DDBJ whole genome shotgun (WGS) entry which is preliminary data.</text>
</comment>
<name>A0ABY2QKX6_9SPHN</name>
<evidence type="ECO:0000256" key="3">
    <source>
        <dbReference type="ARBA" id="ARBA00022723"/>
    </source>
</evidence>
<gene>
    <name evidence="8" type="ORF">E5988_03705</name>
</gene>
<feature type="domain" description="LysM" evidence="7">
    <location>
        <begin position="415"/>
        <end position="462"/>
    </location>
</feature>